<gene>
    <name evidence="6" type="ORF">Taro_011661</name>
</gene>
<dbReference type="InterPro" id="IPR013591">
    <property type="entry name" value="Brevis_radix_dom"/>
</dbReference>
<dbReference type="InterPro" id="IPR027988">
    <property type="entry name" value="BRX_N"/>
</dbReference>
<feature type="domain" description="BRX" evidence="5">
    <location>
        <begin position="154"/>
        <end position="209"/>
    </location>
</feature>
<evidence type="ECO:0000256" key="2">
    <source>
        <dbReference type="ARBA" id="ARBA00009057"/>
    </source>
</evidence>
<evidence type="ECO:0000256" key="1">
    <source>
        <dbReference type="ARBA" id="ARBA00004123"/>
    </source>
</evidence>
<feature type="domain" description="BRX" evidence="5">
    <location>
        <begin position="344"/>
        <end position="399"/>
    </location>
</feature>
<dbReference type="PANTHER" id="PTHR46058">
    <property type="entry name" value="PROTEIN BREVIS RADIX-LIKE 1"/>
    <property type="match status" value="1"/>
</dbReference>
<dbReference type="Pfam" id="PF13713">
    <property type="entry name" value="BRX_N"/>
    <property type="match status" value="1"/>
</dbReference>
<comment type="caution">
    <text evidence="6">The sequence shown here is derived from an EMBL/GenBank/DDBJ whole genome shotgun (WGS) entry which is preliminary data.</text>
</comment>
<feature type="compositionally biased region" description="Basic residues" evidence="4">
    <location>
        <begin position="276"/>
        <end position="287"/>
    </location>
</feature>
<keyword evidence="3" id="KW-0539">Nucleus</keyword>
<evidence type="ECO:0000313" key="6">
    <source>
        <dbReference type="EMBL" id="MQL79217.1"/>
    </source>
</evidence>
<dbReference type="InterPro" id="IPR044532">
    <property type="entry name" value="BRX-like"/>
</dbReference>
<keyword evidence="7" id="KW-1185">Reference proteome</keyword>
<dbReference type="PROSITE" id="PS51514">
    <property type="entry name" value="BRX"/>
    <property type="match status" value="2"/>
</dbReference>
<sequence>MLTCIACSKQLGGSLQHEPDDDDVAGTPGTRQAIRALTSQIKDMAMKASGAYRHCKPCAGSAPHHRRHPEYSESDAASDAGRYPYSPYRRGAPAVGGGGGRPGGPAWRPRAALREEIEARLRAITSGEVTPSLSGRTDDSGLQLPEEEAEEVHREWVAQVEPGVLITFVSLPRGRNDLRRIRFSRDMFNRWQAQRWWAENSDKVTELYNVQRFHRQAFPLPTPPRSEDESSKIESAEESPETPPLIQERLPRNLYRSTGPGGMMGYSSSDSLDHHPIRRVPGRRHHDSGRLTPATPKLSSLNGARTETAASSAAASARTSSSPGEEEELDRSACASNASDLQEREWVEQDEPGIYITIRALPGGARELRRVRFSRERFGEMHARLWWEENRARIHEQYL</sequence>
<dbReference type="Proteomes" id="UP000652761">
    <property type="component" value="Unassembled WGS sequence"/>
</dbReference>
<organism evidence="6 7">
    <name type="scientific">Colocasia esculenta</name>
    <name type="common">Wild taro</name>
    <name type="synonym">Arum esculentum</name>
    <dbReference type="NCBI Taxonomy" id="4460"/>
    <lineage>
        <taxon>Eukaryota</taxon>
        <taxon>Viridiplantae</taxon>
        <taxon>Streptophyta</taxon>
        <taxon>Embryophyta</taxon>
        <taxon>Tracheophyta</taxon>
        <taxon>Spermatophyta</taxon>
        <taxon>Magnoliopsida</taxon>
        <taxon>Liliopsida</taxon>
        <taxon>Araceae</taxon>
        <taxon>Aroideae</taxon>
        <taxon>Colocasieae</taxon>
        <taxon>Colocasia</taxon>
    </lineage>
</organism>
<proteinExistence type="inferred from homology"/>
<feature type="compositionally biased region" description="Low complexity" evidence="4">
    <location>
        <begin position="304"/>
        <end position="322"/>
    </location>
</feature>
<feature type="region of interest" description="Disordered" evidence="4">
    <location>
        <begin position="218"/>
        <end position="342"/>
    </location>
</feature>
<name>A0A843UAR5_COLES</name>
<evidence type="ECO:0000256" key="4">
    <source>
        <dbReference type="SAM" id="MobiDB-lite"/>
    </source>
</evidence>
<dbReference type="SMR" id="A0A843UAR5"/>
<comment type="subcellular location">
    <subcellularLocation>
        <location evidence="1">Nucleus</location>
    </subcellularLocation>
</comment>
<feature type="compositionally biased region" description="Basic and acidic residues" evidence="4">
    <location>
        <begin position="225"/>
        <end position="235"/>
    </location>
</feature>
<comment type="similarity">
    <text evidence="2">Belongs to the BRX family.</text>
</comment>
<evidence type="ECO:0000259" key="5">
    <source>
        <dbReference type="PROSITE" id="PS51514"/>
    </source>
</evidence>
<evidence type="ECO:0000256" key="3">
    <source>
        <dbReference type="ARBA" id="ARBA00023242"/>
    </source>
</evidence>
<dbReference type="Pfam" id="PF08381">
    <property type="entry name" value="BRX"/>
    <property type="match status" value="2"/>
</dbReference>
<dbReference type="OrthoDB" id="10250282at2759"/>
<dbReference type="EMBL" id="NMUH01000441">
    <property type="protein sequence ID" value="MQL79217.1"/>
    <property type="molecule type" value="Genomic_DNA"/>
</dbReference>
<reference evidence="6" key="1">
    <citation type="submission" date="2017-07" db="EMBL/GenBank/DDBJ databases">
        <title>Taro Niue Genome Assembly and Annotation.</title>
        <authorList>
            <person name="Atibalentja N."/>
            <person name="Keating K."/>
            <person name="Fields C.J."/>
        </authorList>
    </citation>
    <scope>NUCLEOTIDE SEQUENCE</scope>
    <source>
        <strain evidence="6">Niue_2</strain>
        <tissue evidence="6">Leaf</tissue>
    </source>
</reference>
<dbReference type="AlphaFoldDB" id="A0A843UAR5"/>
<accession>A0A843UAR5</accession>
<dbReference type="GO" id="GO:0005634">
    <property type="term" value="C:nucleus"/>
    <property type="evidence" value="ECO:0007669"/>
    <property type="project" value="UniProtKB-SubCell"/>
</dbReference>
<feature type="region of interest" description="Disordered" evidence="4">
    <location>
        <begin position="59"/>
        <end position="84"/>
    </location>
</feature>
<protein>
    <recommendedName>
        <fullName evidence="5">BRX domain-containing protein</fullName>
    </recommendedName>
</protein>
<evidence type="ECO:0000313" key="7">
    <source>
        <dbReference type="Proteomes" id="UP000652761"/>
    </source>
</evidence>
<dbReference type="PANTHER" id="PTHR46058:SF3">
    <property type="entry name" value="PROTEIN BREVIS RADIX-LIKE 4"/>
    <property type="match status" value="1"/>
</dbReference>